<dbReference type="OMA" id="NTHHELA"/>
<feature type="region of interest" description="Disordered" evidence="1">
    <location>
        <begin position="718"/>
        <end position="770"/>
    </location>
</feature>
<dbReference type="EMBL" id="LXFE01000468">
    <property type="protein sequence ID" value="OLL25222.1"/>
    <property type="molecule type" value="Genomic_DNA"/>
</dbReference>
<feature type="domain" description="Dystroglycan-type cadherin-like" evidence="4">
    <location>
        <begin position="231"/>
        <end position="330"/>
    </location>
</feature>
<dbReference type="Gene3D" id="2.60.40.10">
    <property type="entry name" value="Immunoglobulins"/>
    <property type="match status" value="4"/>
</dbReference>
<organism evidence="5 6">
    <name type="scientific">Neolecta irregularis (strain DAH-3)</name>
    <dbReference type="NCBI Taxonomy" id="1198029"/>
    <lineage>
        <taxon>Eukaryota</taxon>
        <taxon>Fungi</taxon>
        <taxon>Dikarya</taxon>
        <taxon>Ascomycota</taxon>
        <taxon>Taphrinomycotina</taxon>
        <taxon>Neolectales</taxon>
        <taxon>Neolectaceae</taxon>
        <taxon>Neolecta</taxon>
    </lineage>
</organism>
<accession>A0A1U7LRP7</accession>
<dbReference type="InterPro" id="IPR015919">
    <property type="entry name" value="Cadherin-like_sf"/>
</dbReference>
<evidence type="ECO:0000313" key="6">
    <source>
        <dbReference type="Proteomes" id="UP000186594"/>
    </source>
</evidence>
<keyword evidence="2" id="KW-0472">Membrane</keyword>
<feature type="domain" description="Dystroglycan-type cadherin-like" evidence="4">
    <location>
        <begin position="13"/>
        <end position="112"/>
    </location>
</feature>
<keyword evidence="3" id="KW-0732">Signal</keyword>
<dbReference type="SMART" id="SM00736">
    <property type="entry name" value="CADG"/>
    <property type="match status" value="3"/>
</dbReference>
<feature type="signal peptide" evidence="3">
    <location>
        <begin position="1"/>
        <end position="15"/>
    </location>
</feature>
<feature type="region of interest" description="Disordered" evidence="1">
    <location>
        <begin position="829"/>
        <end position="853"/>
    </location>
</feature>
<reference evidence="5 6" key="1">
    <citation type="submission" date="2016-04" db="EMBL/GenBank/DDBJ databases">
        <title>Evolutionary innovation and constraint leading to complex multicellularity in the Ascomycota.</title>
        <authorList>
            <person name="Cisse O."/>
            <person name="Nguyen A."/>
            <person name="Hewitt D.A."/>
            <person name="Jedd G."/>
            <person name="Stajich J.E."/>
        </authorList>
    </citation>
    <scope>NUCLEOTIDE SEQUENCE [LARGE SCALE GENOMIC DNA]</scope>
    <source>
        <strain evidence="5 6">DAH-3</strain>
    </source>
</reference>
<proteinExistence type="predicted"/>
<feature type="compositionally biased region" description="Polar residues" evidence="1">
    <location>
        <begin position="733"/>
        <end position="754"/>
    </location>
</feature>
<evidence type="ECO:0000313" key="5">
    <source>
        <dbReference type="EMBL" id="OLL25222.1"/>
    </source>
</evidence>
<evidence type="ECO:0000256" key="1">
    <source>
        <dbReference type="SAM" id="MobiDB-lite"/>
    </source>
</evidence>
<dbReference type="SUPFAM" id="SSF49313">
    <property type="entry name" value="Cadherin-like"/>
    <property type="match status" value="4"/>
</dbReference>
<dbReference type="InterPro" id="IPR006644">
    <property type="entry name" value="Cadg"/>
</dbReference>
<keyword evidence="6" id="KW-1185">Reference proteome</keyword>
<feature type="chain" id="PRO_5012662586" evidence="3">
    <location>
        <begin position="16"/>
        <end position="853"/>
    </location>
</feature>
<evidence type="ECO:0000256" key="3">
    <source>
        <dbReference type="SAM" id="SignalP"/>
    </source>
</evidence>
<dbReference type="InterPro" id="IPR013783">
    <property type="entry name" value="Ig-like_fold"/>
</dbReference>
<feature type="transmembrane region" description="Helical" evidence="2">
    <location>
        <begin position="457"/>
        <end position="480"/>
    </location>
</feature>
<dbReference type="Proteomes" id="UP000186594">
    <property type="component" value="Unassembled WGS sequence"/>
</dbReference>
<sequence>MLYSLFLIAITFVLAVPSLDFPVNAQVPPVARVNNSFQFTFSQYTFYSTSAMAYSVSQKPSWLQFDPSSRRFSGTPSASDAGAFHFILSATDKSGSTDNNITFIVSDAPAPTIKESVTSQLSHLGATDGAAGLVFLPNTNFGFTFAQNTFAGKDGLGSSLGYYAVSVDSSPLPSWIKFNPATLTFSGKTPVITSLVAPPQIFGIQLIASDYVGFTGTAQVFNIVIGSRIFEISNSFVVENATVGTPFNYPIPINTIKIDGREATKGDIVSGFANTTTNQWISFDNSSLVLSGTPLSTADSTNIKLTFLDADHVAIFLNVEVVVMNMNQLFTGNFSEINATLGSRFTYTIAPAYLSSPLVSITASYDPQSVAKWLSYNDSTRTFTGQVPKDASPFQITLDATLPGSTVTDTQKISVKSVKIPLSSSLASSTQPAPSTTASPATQHRSFHTPISKKQTIAIALGIMLPILVIGALCCLFCCYRRHQDNRSLRLESPYNQISRPIQTSDVDSWPVVDEKAWDSPRRLSALGGIFQTTGAGRLSGFMAEIPEPTTQHDPNDYSRHFDQLPPLPIPGGAHGPRAPPLALTVDTNLANAFDNAFAPIGTGPPGFGSARISWRQSEASAKHWTGLLNPKRRSSNISVATVSTSELFSLRIVEPIIATNNSGNPLRPPIVSITPPDGLLPEIAAVGDKRKSYATIGSYSSSENEYIKEYSYGDEISIPQQTTGPGQRWRQVMNSDTDSVESASSPQDDQFPQNDFAEHNDGQNHWFSGRSRSESILDVDEAEYGVATRVSAPMSPVSVYSRGMSLSESKSFSERPRLQLVEFMKKRRPISTSEDESMKYRNSSLSGELAFV</sequence>
<dbReference type="OrthoDB" id="41532at2759"/>
<dbReference type="STRING" id="1198029.A0A1U7LRP7"/>
<protein>
    <submittedName>
        <fullName evidence="5">Axial budding pattern protein 2</fullName>
    </submittedName>
</protein>
<dbReference type="GO" id="GO:0016020">
    <property type="term" value="C:membrane"/>
    <property type="evidence" value="ECO:0007669"/>
    <property type="project" value="InterPro"/>
</dbReference>
<dbReference type="Pfam" id="PF05345">
    <property type="entry name" value="He_PIG"/>
    <property type="match status" value="2"/>
</dbReference>
<feature type="domain" description="Dystroglycan-type cadherin-like" evidence="4">
    <location>
        <begin position="125"/>
        <end position="230"/>
    </location>
</feature>
<dbReference type="AlphaFoldDB" id="A0A1U7LRP7"/>
<comment type="caution">
    <text evidence="5">The sequence shown here is derived from an EMBL/GenBank/DDBJ whole genome shotgun (WGS) entry which is preliminary data.</text>
</comment>
<gene>
    <name evidence="5" type="ORF">NEOLI_002238</name>
</gene>
<evidence type="ECO:0000259" key="4">
    <source>
        <dbReference type="SMART" id="SM00736"/>
    </source>
</evidence>
<feature type="region of interest" description="Disordered" evidence="1">
    <location>
        <begin position="425"/>
        <end position="447"/>
    </location>
</feature>
<dbReference type="GO" id="GO:0005509">
    <property type="term" value="F:calcium ion binding"/>
    <property type="evidence" value="ECO:0007669"/>
    <property type="project" value="InterPro"/>
</dbReference>
<keyword evidence="2" id="KW-1133">Transmembrane helix</keyword>
<feature type="compositionally biased region" description="Low complexity" evidence="1">
    <location>
        <begin position="425"/>
        <end position="443"/>
    </location>
</feature>
<evidence type="ECO:0000256" key="2">
    <source>
        <dbReference type="SAM" id="Phobius"/>
    </source>
</evidence>
<name>A0A1U7LRP7_NEOID</name>
<keyword evidence="2" id="KW-0812">Transmembrane</keyword>